<dbReference type="InterPro" id="IPR029058">
    <property type="entry name" value="AB_hydrolase_fold"/>
</dbReference>
<dbReference type="OrthoDB" id="3211023at2"/>
<dbReference type="Proteomes" id="UP000199323">
    <property type="component" value="Unassembled WGS sequence"/>
</dbReference>
<sequence>MSRPTALDLPENASAHRLETARGSFAVLDAAPSPDAPARGTALLVPGFTGSKEDFLPLLAPLSAAGFRVVSVDGRGQYESGGPREEGAYAQRELAADVVAQSAALAAGDGSGPGGGTGNGTGGGPLHLLGHSLGGLIVRDAVITHGTAAWASLTLMSSGPAAISEEQQARTRLLIDVLPVMDLEAIWQAMRSMDVENGEQPDTPPAVEDFLHRRWTTTLPEQLAATARQLMEEPDRVAELAAAGPLPKMVISGEVDHAWPVPWLDAMAVRLGAERAVIKGAEHSPNTERPAETAAALIDFWQSLTGE</sequence>
<protein>
    <submittedName>
        <fullName evidence="2">Pimeloyl-ACP methyl ester carboxylesterase</fullName>
    </submittedName>
</protein>
<reference evidence="2 3" key="1">
    <citation type="submission" date="2016-10" db="EMBL/GenBank/DDBJ databases">
        <authorList>
            <person name="de Groot N.N."/>
        </authorList>
    </citation>
    <scope>NUCLEOTIDE SEQUENCE [LARGE SCALE GENOMIC DNA]</scope>
    <source>
        <strain evidence="2 3">CGMCC 4.3510</strain>
    </source>
</reference>
<dbReference type="PANTHER" id="PTHR43194">
    <property type="entry name" value="HYDROLASE ALPHA/BETA FOLD FAMILY"/>
    <property type="match status" value="1"/>
</dbReference>
<keyword evidence="3" id="KW-1185">Reference proteome</keyword>
<accession>A0A1I2L6A3</accession>
<evidence type="ECO:0000259" key="1">
    <source>
        <dbReference type="Pfam" id="PF12697"/>
    </source>
</evidence>
<evidence type="ECO:0000313" key="3">
    <source>
        <dbReference type="Proteomes" id="UP000199323"/>
    </source>
</evidence>
<dbReference type="InterPro" id="IPR050228">
    <property type="entry name" value="Carboxylesterase_BioH"/>
</dbReference>
<evidence type="ECO:0000313" key="2">
    <source>
        <dbReference type="EMBL" id="SFF72781.1"/>
    </source>
</evidence>
<name>A0A1I2L6A3_9ACTN</name>
<organism evidence="2 3">
    <name type="scientific">Actinacidiphila alni</name>
    <dbReference type="NCBI Taxonomy" id="380248"/>
    <lineage>
        <taxon>Bacteria</taxon>
        <taxon>Bacillati</taxon>
        <taxon>Actinomycetota</taxon>
        <taxon>Actinomycetes</taxon>
        <taxon>Kitasatosporales</taxon>
        <taxon>Streptomycetaceae</taxon>
        <taxon>Actinacidiphila</taxon>
    </lineage>
</organism>
<proteinExistence type="predicted"/>
<dbReference type="AlphaFoldDB" id="A0A1I2L6A3"/>
<dbReference type="RefSeq" id="WP_093717102.1">
    <property type="nucleotide sequence ID" value="NZ_FONG01000026.1"/>
</dbReference>
<dbReference type="SUPFAM" id="SSF53474">
    <property type="entry name" value="alpha/beta-Hydrolases"/>
    <property type="match status" value="1"/>
</dbReference>
<dbReference type="InterPro" id="IPR000073">
    <property type="entry name" value="AB_hydrolase_1"/>
</dbReference>
<dbReference type="GO" id="GO:0003824">
    <property type="term" value="F:catalytic activity"/>
    <property type="evidence" value="ECO:0007669"/>
    <property type="project" value="UniProtKB-ARBA"/>
</dbReference>
<gene>
    <name evidence="2" type="ORF">SAMN05216251_12630</name>
</gene>
<dbReference type="EMBL" id="FONG01000026">
    <property type="protein sequence ID" value="SFF72781.1"/>
    <property type="molecule type" value="Genomic_DNA"/>
</dbReference>
<feature type="domain" description="AB hydrolase-1" evidence="1">
    <location>
        <begin position="43"/>
        <end position="296"/>
    </location>
</feature>
<dbReference type="Gene3D" id="3.40.50.1820">
    <property type="entry name" value="alpha/beta hydrolase"/>
    <property type="match status" value="1"/>
</dbReference>
<dbReference type="Pfam" id="PF12697">
    <property type="entry name" value="Abhydrolase_6"/>
    <property type="match status" value="1"/>
</dbReference>
<dbReference type="PANTHER" id="PTHR43194:SF2">
    <property type="entry name" value="PEROXISOMAL MEMBRANE PROTEIN LPX1"/>
    <property type="match status" value="1"/>
</dbReference>
<dbReference type="STRING" id="380248.SAMN05216251_12630"/>